<reference evidence="2 3" key="1">
    <citation type="submission" date="2018-08" db="EMBL/GenBank/DDBJ databases">
        <title>Recombination of ecologically and evolutionarily significant loci maintains genetic cohesion in the Pseudomonas syringae species complex.</title>
        <authorList>
            <person name="Dillon M."/>
            <person name="Thakur S."/>
            <person name="Almeida R.N.D."/>
            <person name="Weir B.S."/>
            <person name="Guttman D.S."/>
        </authorList>
    </citation>
    <scope>NUCLEOTIDE SEQUENCE [LARGE SCALE GENOMIC DNA]</scope>
    <source>
        <strain evidence="2 3">ICMP 11899</strain>
    </source>
</reference>
<gene>
    <name evidence="2" type="ORF">ALP17_05203</name>
</gene>
<dbReference type="AlphaFoldDB" id="A0A3M5ZM34"/>
<evidence type="ECO:0000256" key="1">
    <source>
        <dbReference type="SAM" id="MobiDB-lite"/>
    </source>
</evidence>
<organism evidence="2 3">
    <name type="scientific">Pseudomonas savastanoi</name>
    <name type="common">Pseudomonas syringae pv. savastanoi</name>
    <dbReference type="NCBI Taxonomy" id="29438"/>
    <lineage>
        <taxon>Bacteria</taxon>
        <taxon>Pseudomonadati</taxon>
        <taxon>Pseudomonadota</taxon>
        <taxon>Gammaproteobacteria</taxon>
        <taxon>Pseudomonadales</taxon>
        <taxon>Pseudomonadaceae</taxon>
        <taxon>Pseudomonas</taxon>
    </lineage>
</organism>
<dbReference type="EMBL" id="RBUM01000524">
    <property type="protein sequence ID" value="RMV08130.1"/>
    <property type="molecule type" value="Genomic_DNA"/>
</dbReference>
<evidence type="ECO:0000313" key="3">
    <source>
        <dbReference type="Proteomes" id="UP000270795"/>
    </source>
</evidence>
<feature type="region of interest" description="Disordered" evidence="1">
    <location>
        <begin position="1"/>
        <end position="33"/>
    </location>
</feature>
<protein>
    <submittedName>
        <fullName evidence="2">Uncharacterized protein</fullName>
    </submittedName>
</protein>
<sequence>MQRLPRLPKKAIDNRGIRIVSVDPPTSHQGMTA</sequence>
<name>A0A3M5ZM34_PSESS</name>
<accession>A0A3M5ZM34</accession>
<dbReference type="Proteomes" id="UP000270795">
    <property type="component" value="Unassembled WGS sequence"/>
</dbReference>
<feature type="compositionally biased region" description="Polar residues" evidence="1">
    <location>
        <begin position="24"/>
        <end position="33"/>
    </location>
</feature>
<comment type="caution">
    <text evidence="2">The sequence shown here is derived from an EMBL/GenBank/DDBJ whole genome shotgun (WGS) entry which is preliminary data.</text>
</comment>
<evidence type="ECO:0000313" key="2">
    <source>
        <dbReference type="EMBL" id="RMV08130.1"/>
    </source>
</evidence>
<proteinExistence type="predicted"/>